<dbReference type="FunCoup" id="A7AUU4">
    <property type="interactions" value="11"/>
</dbReference>
<reference evidence="8 9" key="1">
    <citation type="journal article" date="2007" name="PLoS Pathog.">
        <title>Genome sequence of Babesia bovis and comparative analysis of apicomplexan hemoprotozoa.</title>
        <authorList>
            <person name="Brayton K.A."/>
            <person name="Lau A.O.T."/>
            <person name="Herndon D.R."/>
            <person name="Hannick L."/>
            <person name="Kappmeyer L.S."/>
            <person name="Berens S.J."/>
            <person name="Bidwell S.L."/>
            <person name="Brown W.C."/>
            <person name="Crabtree J."/>
            <person name="Fadrosh D."/>
            <person name="Feldblum T."/>
            <person name="Forberger H.A."/>
            <person name="Haas B.J."/>
            <person name="Howell J.M."/>
            <person name="Khouri H."/>
            <person name="Koo H."/>
            <person name="Mann D.J."/>
            <person name="Norimine J."/>
            <person name="Paulsen I.T."/>
            <person name="Radune D."/>
            <person name="Ren Q."/>
            <person name="Smith R.K. Jr."/>
            <person name="Suarez C.E."/>
            <person name="White O."/>
            <person name="Wortman J.R."/>
            <person name="Knowles D.P. Jr."/>
            <person name="McElwain T.F."/>
            <person name="Nene V.M."/>
        </authorList>
    </citation>
    <scope>NUCLEOTIDE SEQUENCE [LARGE SCALE GENOMIC DNA]</scope>
    <source>
        <strain evidence="8">T2Bo</strain>
    </source>
</reference>
<evidence type="ECO:0000313" key="8">
    <source>
        <dbReference type="EMBL" id="EDO06705.1"/>
    </source>
</evidence>
<dbReference type="InParanoid" id="A7AUU4"/>
<evidence type="ECO:0000256" key="2">
    <source>
        <dbReference type="ARBA" id="ARBA00022630"/>
    </source>
</evidence>
<keyword evidence="3 6" id="KW-0274">FAD</keyword>
<gene>
    <name evidence="8" type="ORF">BBOV_II007550</name>
</gene>
<organism evidence="8 9">
    <name type="scientific">Babesia bovis</name>
    <dbReference type="NCBI Taxonomy" id="5865"/>
    <lineage>
        <taxon>Eukaryota</taxon>
        <taxon>Sar</taxon>
        <taxon>Alveolata</taxon>
        <taxon>Apicomplexa</taxon>
        <taxon>Aconoidasida</taxon>
        <taxon>Piroplasmida</taxon>
        <taxon>Babesiidae</taxon>
        <taxon>Babesia</taxon>
    </lineage>
</organism>
<dbReference type="PANTHER" id="PTHR12645:SF0">
    <property type="entry name" value="FAD-LINKED SULFHYDRYL OXIDASE ALR"/>
    <property type="match status" value="1"/>
</dbReference>
<evidence type="ECO:0000259" key="7">
    <source>
        <dbReference type="PROSITE" id="PS51324"/>
    </source>
</evidence>
<dbReference type="EMBL" id="AAXT01000003">
    <property type="protein sequence ID" value="EDO06705.1"/>
    <property type="molecule type" value="Genomic_DNA"/>
</dbReference>
<accession>A7AUU4</accession>
<dbReference type="InterPro" id="IPR039799">
    <property type="entry name" value="ALR/ERV"/>
</dbReference>
<reference evidence="9" key="3">
    <citation type="journal article" date="2021" name="Int. J. Parasitol.">
        <title>Comparative analysis of gene expression between Babesia bovis blood stages and kinetes allowed by improved genome annotation.</title>
        <authorList>
            <person name="Ueti M.W."/>
            <person name="Johnson W.C."/>
            <person name="Kappmeyer L.S."/>
            <person name="Herndon D.R."/>
            <person name="Mousel M.R."/>
            <person name="Reif K.E."/>
            <person name="Taus N.S."/>
            <person name="Ifeonu O.O."/>
            <person name="Silva J.C."/>
            <person name="Suarez C.E."/>
            <person name="Brayton K.A."/>
        </authorList>
    </citation>
    <scope>NUCLEOTIDE SEQUENCE [LARGE SCALE GENOMIC DNA]</scope>
</reference>
<dbReference type="OMA" id="FALWMCQ"/>
<keyword evidence="4 6" id="KW-0560">Oxidoreductase</keyword>
<dbReference type="EC" id="1.8.3.2" evidence="6"/>
<comment type="caution">
    <text evidence="8">The sequence shown here is derived from an EMBL/GenBank/DDBJ whole genome shotgun (WGS) entry which is preliminary data.</text>
</comment>
<dbReference type="eggNOG" id="KOG3355">
    <property type="taxonomic scope" value="Eukaryota"/>
</dbReference>
<evidence type="ECO:0000256" key="3">
    <source>
        <dbReference type="ARBA" id="ARBA00022827"/>
    </source>
</evidence>
<feature type="domain" description="ERV/ALR sulfhydryl oxidase" evidence="7">
    <location>
        <begin position="37"/>
        <end position="139"/>
    </location>
</feature>
<dbReference type="STRING" id="5865.A7AUU4"/>
<evidence type="ECO:0000313" key="9">
    <source>
        <dbReference type="Proteomes" id="UP000002173"/>
    </source>
</evidence>
<evidence type="ECO:0000256" key="1">
    <source>
        <dbReference type="ARBA" id="ARBA00001974"/>
    </source>
</evidence>
<protein>
    <recommendedName>
        <fullName evidence="6">Sulfhydryl oxidase</fullName>
        <ecNumber evidence="6">1.8.3.2</ecNumber>
    </recommendedName>
</protein>
<dbReference type="Pfam" id="PF04777">
    <property type="entry name" value="Evr1_Alr"/>
    <property type="match status" value="1"/>
</dbReference>
<dbReference type="Gene3D" id="1.20.120.310">
    <property type="entry name" value="ERV/ALR sulfhydryl oxidase domain"/>
    <property type="match status" value="1"/>
</dbReference>
<evidence type="ECO:0000256" key="4">
    <source>
        <dbReference type="ARBA" id="ARBA00023002"/>
    </source>
</evidence>
<keyword evidence="5" id="KW-1015">Disulfide bond</keyword>
<dbReference type="PROSITE" id="PS51324">
    <property type="entry name" value="ERV_ALR"/>
    <property type="match status" value="1"/>
</dbReference>
<evidence type="ECO:0000256" key="6">
    <source>
        <dbReference type="RuleBase" id="RU371123"/>
    </source>
</evidence>
<name>A7AUU4_BABBO</name>
<dbReference type="PANTHER" id="PTHR12645">
    <property type="entry name" value="ALR/ERV"/>
    <property type="match status" value="1"/>
</dbReference>
<dbReference type="SUPFAM" id="SSF69000">
    <property type="entry name" value="FAD-dependent thiol oxidase"/>
    <property type="match status" value="1"/>
</dbReference>
<dbReference type="VEuPathDB" id="PiroplasmaDB:BBOV_II007550"/>
<dbReference type="Proteomes" id="UP000002173">
    <property type="component" value="Unassembled WGS sequence"/>
</dbReference>
<keyword evidence="2 6" id="KW-0285">Flavoprotein</keyword>
<dbReference type="InterPro" id="IPR036774">
    <property type="entry name" value="ERV/ALR_sulphydryl_oxid_sf"/>
</dbReference>
<reference evidence="9" key="2">
    <citation type="journal article" date="2020" name="Data Brief">
        <title>Transcriptome dataset of Babesia bovis life stages within vertebrate and invertebrate hosts.</title>
        <authorList>
            <person name="Ueti M.W."/>
            <person name="Johnson W.C."/>
            <person name="Kappmeyer L.S."/>
            <person name="Herndon D.R."/>
            <person name="Mousel M.R."/>
            <person name="Reif K.E."/>
            <person name="Taus N.S."/>
            <person name="Ifeonu O.O."/>
            <person name="Silva J.C."/>
            <person name="Suarez C.E."/>
            <person name="Brayton K.A."/>
        </authorList>
    </citation>
    <scope>NUCLEOTIDE SEQUENCE [LARGE SCALE GENOMIC DNA]</scope>
</reference>
<evidence type="ECO:0000256" key="5">
    <source>
        <dbReference type="ARBA" id="ARBA00023157"/>
    </source>
</evidence>
<dbReference type="AlphaFoldDB" id="A7AUU4"/>
<comment type="catalytic activity">
    <reaction evidence="6">
        <text>2 R'C(R)SH + O2 = R'C(R)S-S(R)CR' + H2O2</text>
        <dbReference type="Rhea" id="RHEA:17357"/>
        <dbReference type="ChEBI" id="CHEBI:15379"/>
        <dbReference type="ChEBI" id="CHEBI:16240"/>
        <dbReference type="ChEBI" id="CHEBI:16520"/>
        <dbReference type="ChEBI" id="CHEBI:17412"/>
        <dbReference type="EC" id="1.8.3.2"/>
    </reaction>
</comment>
<proteinExistence type="predicted"/>
<dbReference type="GO" id="GO:0050660">
    <property type="term" value="F:flavin adenine dinucleotide binding"/>
    <property type="evidence" value="ECO:0007669"/>
    <property type="project" value="TreeGrafter"/>
</dbReference>
<dbReference type="InterPro" id="IPR017905">
    <property type="entry name" value="ERV/ALR_sulphydryl_oxidase"/>
</dbReference>
<dbReference type="RefSeq" id="XP_001610273.1">
    <property type="nucleotide sequence ID" value="XM_001610223.1"/>
</dbReference>
<sequence>MVWLFSYIKDAFKRCEDAACRDEHDPSLVASATGTTLPPTRSELGRAGWLYLHSLAANFPDNPTELDSLRVKAWCYSFAELYPCHICKDGLVEIYKRIPPVTDNRRQFLLWTHDLHNAVNRDLSYPVFNATYEDLLRKYGPGGNV</sequence>
<comment type="cofactor">
    <cofactor evidence="1 6">
        <name>FAD</name>
        <dbReference type="ChEBI" id="CHEBI:57692"/>
    </cofactor>
</comment>
<dbReference type="GO" id="GO:0016971">
    <property type="term" value="F:flavin-dependent sulfhydryl oxidase activity"/>
    <property type="evidence" value="ECO:0007669"/>
    <property type="project" value="InterPro"/>
</dbReference>
<keyword evidence="9" id="KW-1185">Reference proteome</keyword>
<dbReference type="KEGG" id="bbo:BBOV_II007550"/>
<dbReference type="GO" id="GO:0005739">
    <property type="term" value="C:mitochondrion"/>
    <property type="evidence" value="ECO:0007669"/>
    <property type="project" value="TreeGrafter"/>
</dbReference>
<dbReference type="GeneID" id="5478507"/>